<keyword evidence="4" id="KW-1185">Reference proteome</keyword>
<sequence>MNIVIDALPINHMSGRHVISGHLRMLSKYHGDRHQFFVLHHHNNRDLCCDLGSSFHWIECPNFGENWTARLWWQFTQLESLLTQLEAQLIISTSGALVPGTKLPQVVIAQNPWCYVREFHYTIGDRLKAWLQRQGYKQAQKKAQAMFYLSEYVARLYENDAGVKPQAGKILYVGIDEETYQVAQSQYLTFEQRPLEILTVSAMTPHKAIEDVVKVFSRLHELNTRVHLTLVGPWSTDDYRSKIETLIQALNLSNFVTITGKVSVSQLREHYRRARAFCLLSRSESFGIPAVEAQAFGTPTIVADVCAPPEVAGLGGIVIDPQQIQEQIPLIQSLLTDRETWSSYSTMALENTERFRWQKVSKPLISYF</sequence>
<dbReference type="GO" id="GO:0009103">
    <property type="term" value="P:lipopolysaccharide biosynthetic process"/>
    <property type="evidence" value="ECO:0007669"/>
    <property type="project" value="TreeGrafter"/>
</dbReference>
<dbReference type="Gene3D" id="3.40.50.2000">
    <property type="entry name" value="Glycogen Phosphorylase B"/>
    <property type="match status" value="2"/>
</dbReference>
<dbReference type="Proteomes" id="UP000300142">
    <property type="component" value="Unassembled WGS sequence"/>
</dbReference>
<comment type="caution">
    <text evidence="3">The sequence shown here is derived from an EMBL/GenBank/DDBJ whole genome shotgun (WGS) entry which is preliminary data.</text>
</comment>
<name>A0A480ACZ9_9CYAN</name>
<dbReference type="InterPro" id="IPR001296">
    <property type="entry name" value="Glyco_trans_1"/>
</dbReference>
<proteinExistence type="predicted"/>
<keyword evidence="1 3" id="KW-0808">Transferase</keyword>
<dbReference type="EMBL" id="BJCE01000384">
    <property type="protein sequence ID" value="GCL40024.1"/>
    <property type="molecule type" value="Genomic_DNA"/>
</dbReference>
<evidence type="ECO:0000313" key="4">
    <source>
        <dbReference type="Proteomes" id="UP000300142"/>
    </source>
</evidence>
<protein>
    <submittedName>
        <fullName evidence="3">Glycosyl transferase, group 1</fullName>
    </submittedName>
</protein>
<dbReference type="GO" id="GO:0016757">
    <property type="term" value="F:glycosyltransferase activity"/>
    <property type="evidence" value="ECO:0007669"/>
    <property type="project" value="InterPro"/>
</dbReference>
<dbReference type="PANTHER" id="PTHR46401:SF2">
    <property type="entry name" value="GLYCOSYLTRANSFERASE WBBK-RELATED"/>
    <property type="match status" value="1"/>
</dbReference>
<evidence type="ECO:0000259" key="2">
    <source>
        <dbReference type="Pfam" id="PF00534"/>
    </source>
</evidence>
<accession>A0A480ACZ9</accession>
<dbReference type="Pfam" id="PF00534">
    <property type="entry name" value="Glycos_transf_1"/>
    <property type="match status" value="1"/>
</dbReference>
<dbReference type="RefSeq" id="WP_137669435.1">
    <property type="nucleotide sequence ID" value="NZ_BJCE01000384.1"/>
</dbReference>
<evidence type="ECO:0000313" key="3">
    <source>
        <dbReference type="EMBL" id="GCL40024.1"/>
    </source>
</evidence>
<dbReference type="SUPFAM" id="SSF53756">
    <property type="entry name" value="UDP-Glycosyltransferase/glycogen phosphorylase"/>
    <property type="match status" value="1"/>
</dbReference>
<evidence type="ECO:0000256" key="1">
    <source>
        <dbReference type="ARBA" id="ARBA00022679"/>
    </source>
</evidence>
<dbReference type="PANTHER" id="PTHR46401">
    <property type="entry name" value="GLYCOSYLTRANSFERASE WBBK-RELATED"/>
    <property type="match status" value="1"/>
</dbReference>
<gene>
    <name evidence="3" type="ORF">SR1949_51570</name>
</gene>
<feature type="domain" description="Glycosyl transferase family 1" evidence="2">
    <location>
        <begin position="190"/>
        <end position="340"/>
    </location>
</feature>
<reference evidence="4" key="1">
    <citation type="submission" date="2019-02" db="EMBL/GenBank/DDBJ databases">
        <title>Draft genome sequence of Sphaerospermopsis reniformis NIES-1949.</title>
        <authorList>
            <person name="Yamaguchi H."/>
            <person name="Suzuki S."/>
            <person name="Kawachi M."/>
        </authorList>
    </citation>
    <scope>NUCLEOTIDE SEQUENCE [LARGE SCALE GENOMIC DNA]</scope>
    <source>
        <strain evidence="4">NIES-1949</strain>
    </source>
</reference>
<organism evidence="3 4">
    <name type="scientific">Sphaerospermopsis reniformis</name>
    <dbReference type="NCBI Taxonomy" id="531300"/>
    <lineage>
        <taxon>Bacteria</taxon>
        <taxon>Bacillati</taxon>
        <taxon>Cyanobacteriota</taxon>
        <taxon>Cyanophyceae</taxon>
        <taxon>Nostocales</taxon>
        <taxon>Aphanizomenonaceae</taxon>
        <taxon>Sphaerospermopsis</taxon>
    </lineage>
</organism>
<dbReference type="AlphaFoldDB" id="A0A480ACZ9"/>